<accession>A0A2S9J6I7</accession>
<keyword evidence="1" id="KW-0670">Pyruvate</keyword>
<dbReference type="InterPro" id="IPR039556">
    <property type="entry name" value="ICL/PEPM"/>
</dbReference>
<evidence type="ECO:0000313" key="2">
    <source>
        <dbReference type="Proteomes" id="UP000239711"/>
    </source>
</evidence>
<dbReference type="EMBL" id="PVBQ01000003">
    <property type="protein sequence ID" value="PRD48403.1"/>
    <property type="molecule type" value="Genomic_DNA"/>
</dbReference>
<dbReference type="GO" id="GO:0016829">
    <property type="term" value="F:lyase activity"/>
    <property type="evidence" value="ECO:0007669"/>
    <property type="project" value="UniProtKB-KW"/>
</dbReference>
<reference evidence="1 2" key="1">
    <citation type="submission" date="2018-02" db="EMBL/GenBank/DDBJ databases">
        <title>The draft genome of Sphingobacterium sp. 5JN-11.</title>
        <authorList>
            <person name="Liu L."/>
            <person name="Li L."/>
            <person name="Liang L."/>
            <person name="Zhang X."/>
            <person name="Wang T."/>
        </authorList>
    </citation>
    <scope>NUCLEOTIDE SEQUENCE [LARGE SCALE GENOMIC DNA]</scope>
    <source>
        <strain evidence="1 2">5JN-11</strain>
    </source>
</reference>
<sequence length="250" mass="27570">MSQTIFKQLHQEKSILILGNVWDAQSAKVAQDAGFKALGSSSHAIANLLGHEDGEQISMDEILFMIERIVNAVDIPVSVDFEAGYDDNPDTVAGYVRQLSDLGVVGINLEDGKVIGGERKLLDAPLLADKIRAIKAATPDMFINARADTYTTGHPQALEESIKRAALYQEAGADGLFIPLVETKEDIEKLVASTQLPLNVFLTDKLPDLETLHQWGVKRLSHGAKIYEWLVEKNAEVFRYFVNEPRLPSS</sequence>
<evidence type="ECO:0000313" key="1">
    <source>
        <dbReference type="EMBL" id="PRD48403.1"/>
    </source>
</evidence>
<dbReference type="Proteomes" id="UP000239711">
    <property type="component" value="Unassembled WGS sequence"/>
</dbReference>
<dbReference type="PANTHER" id="PTHR42905">
    <property type="entry name" value="PHOSPHOENOLPYRUVATE CARBOXYLASE"/>
    <property type="match status" value="1"/>
</dbReference>
<dbReference type="InterPro" id="IPR015813">
    <property type="entry name" value="Pyrv/PenolPyrv_kinase-like_dom"/>
</dbReference>
<dbReference type="RefSeq" id="WP_105715723.1">
    <property type="nucleotide sequence ID" value="NZ_PVBQ01000003.1"/>
</dbReference>
<proteinExistence type="predicted"/>
<dbReference type="InterPro" id="IPR040442">
    <property type="entry name" value="Pyrv_kinase-like_dom_sf"/>
</dbReference>
<dbReference type="SUPFAM" id="SSF51621">
    <property type="entry name" value="Phosphoenolpyruvate/pyruvate domain"/>
    <property type="match status" value="1"/>
</dbReference>
<gene>
    <name evidence="1" type="ORF">C5745_04150</name>
</gene>
<dbReference type="AlphaFoldDB" id="A0A2S9J6I7"/>
<protein>
    <submittedName>
        <fullName evidence="1">Isocitrate lyase/phosphoenolpyruvate mutase family protein</fullName>
    </submittedName>
</protein>
<dbReference type="Gene3D" id="3.20.20.60">
    <property type="entry name" value="Phosphoenolpyruvate-binding domains"/>
    <property type="match status" value="1"/>
</dbReference>
<dbReference type="PANTHER" id="PTHR42905:SF16">
    <property type="entry name" value="CARBOXYPHOSPHONOENOLPYRUVATE PHOSPHONOMUTASE-LIKE PROTEIN (AFU_ORTHOLOGUE AFUA_5G07230)"/>
    <property type="match status" value="1"/>
</dbReference>
<organism evidence="1 2">
    <name type="scientific">Sphingobacterium haloxyli</name>
    <dbReference type="NCBI Taxonomy" id="2100533"/>
    <lineage>
        <taxon>Bacteria</taxon>
        <taxon>Pseudomonadati</taxon>
        <taxon>Bacteroidota</taxon>
        <taxon>Sphingobacteriia</taxon>
        <taxon>Sphingobacteriales</taxon>
        <taxon>Sphingobacteriaceae</taxon>
        <taxon>Sphingobacterium</taxon>
    </lineage>
</organism>
<comment type="caution">
    <text evidence="1">The sequence shown here is derived from an EMBL/GenBank/DDBJ whole genome shotgun (WGS) entry which is preliminary data.</text>
</comment>
<keyword evidence="2" id="KW-1185">Reference proteome</keyword>
<dbReference type="Pfam" id="PF13714">
    <property type="entry name" value="PEP_mutase"/>
    <property type="match status" value="1"/>
</dbReference>
<keyword evidence="1" id="KW-0456">Lyase</keyword>
<name>A0A2S9J6I7_9SPHI</name>
<dbReference type="OrthoDB" id="9780430at2"/>
<dbReference type="CDD" id="cd00377">
    <property type="entry name" value="ICL_PEPM"/>
    <property type="match status" value="1"/>
</dbReference>